<name>A0A8D9M9B3_BRACM</name>
<dbReference type="EMBL" id="LS974623">
    <property type="protein sequence ID" value="CAG7901525.1"/>
    <property type="molecule type" value="Genomic_DNA"/>
</dbReference>
<protein>
    <submittedName>
        <fullName evidence="1">Uncharacterized protein</fullName>
    </submittedName>
</protein>
<reference evidence="1 2" key="1">
    <citation type="submission" date="2021-07" db="EMBL/GenBank/DDBJ databases">
        <authorList>
            <consortium name="Genoscope - CEA"/>
            <person name="William W."/>
        </authorList>
    </citation>
    <scope>NUCLEOTIDE SEQUENCE [LARGE SCALE GENOMIC DNA]</scope>
</reference>
<accession>A0A8D9M9B3</accession>
<sequence>MELRFLFKTVIDIYIPKHVPFANKFCFSNAYCTFAAMSLETHTFSLYH</sequence>
<gene>
    <name evidence="1" type="ORF">BRAPAZ1V2_A07P11690.2</name>
</gene>
<evidence type="ECO:0000313" key="1">
    <source>
        <dbReference type="EMBL" id="CAG7901525.1"/>
    </source>
</evidence>
<organism evidence="1 2">
    <name type="scientific">Brassica campestris</name>
    <name type="common">Field mustard</name>
    <dbReference type="NCBI Taxonomy" id="3711"/>
    <lineage>
        <taxon>Eukaryota</taxon>
        <taxon>Viridiplantae</taxon>
        <taxon>Streptophyta</taxon>
        <taxon>Embryophyta</taxon>
        <taxon>Tracheophyta</taxon>
        <taxon>Spermatophyta</taxon>
        <taxon>Magnoliopsida</taxon>
        <taxon>eudicotyledons</taxon>
        <taxon>Gunneridae</taxon>
        <taxon>Pentapetalae</taxon>
        <taxon>rosids</taxon>
        <taxon>malvids</taxon>
        <taxon>Brassicales</taxon>
        <taxon>Brassicaceae</taxon>
        <taxon>Brassiceae</taxon>
        <taxon>Brassica</taxon>
    </lineage>
</organism>
<evidence type="ECO:0000313" key="2">
    <source>
        <dbReference type="Proteomes" id="UP000694005"/>
    </source>
</evidence>
<dbReference type="Gramene" id="A07p11690.2_BraZ1">
    <property type="protein sequence ID" value="A07p11690.2_BraZ1.CDS.1"/>
    <property type="gene ID" value="A07g11690.2_BraZ1"/>
</dbReference>
<dbReference type="Proteomes" id="UP000694005">
    <property type="component" value="Chromosome A07"/>
</dbReference>
<dbReference type="AlphaFoldDB" id="A0A8D9M9B3"/>
<proteinExistence type="predicted"/>